<comment type="similarity">
    <text evidence="6">Belongs to the SPT3 family.</text>
</comment>
<evidence type="ECO:0000256" key="6">
    <source>
        <dbReference type="ARBA" id="ARBA00061274"/>
    </source>
</evidence>
<dbReference type="GO" id="GO:0046982">
    <property type="term" value="F:protein heterodimerization activity"/>
    <property type="evidence" value="ECO:0007669"/>
    <property type="project" value="InterPro"/>
</dbReference>
<gene>
    <name evidence="8" type="ORF">IRJ41_000603</name>
</gene>
<keyword evidence="9" id="KW-1185">Reference proteome</keyword>
<sequence>GTPLLVRSSSDSALAPPQMEDLNSRTMGTRIQTDPSFAGEVSGCKDANFFNLSSLTKTVEISGERGPLGIHVVPYCSSLSGRFALGDARRPLHETAALVEDIVHTQLINL</sequence>
<feature type="region of interest" description="Disordered" evidence="7">
    <location>
        <begin position="1"/>
        <end position="26"/>
    </location>
</feature>
<feature type="non-terminal residue" evidence="8">
    <location>
        <position position="1"/>
    </location>
</feature>
<keyword evidence="2" id="KW-0805">Transcription regulation</keyword>
<dbReference type="InterPro" id="IPR009072">
    <property type="entry name" value="Histone-fold"/>
</dbReference>
<dbReference type="GO" id="GO:0005634">
    <property type="term" value="C:nucleus"/>
    <property type="evidence" value="ECO:0007669"/>
    <property type="project" value="UniProtKB-SubCell"/>
</dbReference>
<comment type="subcellular location">
    <subcellularLocation>
        <location evidence="1">Nucleus</location>
    </subcellularLocation>
</comment>
<proteinExistence type="inferred from homology"/>
<dbReference type="Proteomes" id="UP001059041">
    <property type="component" value="Linkage Group LG6"/>
</dbReference>
<dbReference type="EMBL" id="JAFHDT010000006">
    <property type="protein sequence ID" value="KAI7808261.1"/>
    <property type="molecule type" value="Genomic_DNA"/>
</dbReference>
<feature type="non-terminal residue" evidence="8">
    <location>
        <position position="110"/>
    </location>
</feature>
<evidence type="ECO:0000313" key="9">
    <source>
        <dbReference type="Proteomes" id="UP001059041"/>
    </source>
</evidence>
<evidence type="ECO:0000256" key="1">
    <source>
        <dbReference type="ARBA" id="ARBA00004123"/>
    </source>
</evidence>
<keyword evidence="3" id="KW-0010">Activator</keyword>
<dbReference type="AlphaFoldDB" id="A0A9W7WU46"/>
<keyword evidence="4" id="KW-0804">Transcription</keyword>
<organism evidence="8 9">
    <name type="scientific">Triplophysa rosa</name>
    <name type="common">Cave loach</name>
    <dbReference type="NCBI Taxonomy" id="992332"/>
    <lineage>
        <taxon>Eukaryota</taxon>
        <taxon>Metazoa</taxon>
        <taxon>Chordata</taxon>
        <taxon>Craniata</taxon>
        <taxon>Vertebrata</taxon>
        <taxon>Euteleostomi</taxon>
        <taxon>Actinopterygii</taxon>
        <taxon>Neopterygii</taxon>
        <taxon>Teleostei</taxon>
        <taxon>Ostariophysi</taxon>
        <taxon>Cypriniformes</taxon>
        <taxon>Nemacheilidae</taxon>
        <taxon>Triplophysa</taxon>
    </lineage>
</organism>
<dbReference type="GO" id="GO:0006366">
    <property type="term" value="P:transcription by RNA polymerase II"/>
    <property type="evidence" value="ECO:0007669"/>
    <property type="project" value="UniProtKB-ARBA"/>
</dbReference>
<reference evidence="8" key="1">
    <citation type="submission" date="2021-02" db="EMBL/GenBank/DDBJ databases">
        <title>Comparative genomics reveals that relaxation of natural selection precedes convergent phenotypic evolution of cavefish.</title>
        <authorList>
            <person name="Peng Z."/>
        </authorList>
    </citation>
    <scope>NUCLEOTIDE SEQUENCE</scope>
    <source>
        <tissue evidence="8">Muscle</tissue>
    </source>
</reference>
<dbReference type="GO" id="GO:0000124">
    <property type="term" value="C:SAGA complex"/>
    <property type="evidence" value="ECO:0007669"/>
    <property type="project" value="UniProtKB-ARBA"/>
</dbReference>
<evidence type="ECO:0000256" key="2">
    <source>
        <dbReference type="ARBA" id="ARBA00023015"/>
    </source>
</evidence>
<name>A0A9W7WU46_TRIRA</name>
<keyword evidence="5" id="KW-0539">Nucleus</keyword>
<dbReference type="FunFam" id="1.10.20.10:FF:000023">
    <property type="entry name" value="transcription initiation protein SPT3 homolog"/>
    <property type="match status" value="1"/>
</dbReference>
<accession>A0A9W7WU46</accession>
<dbReference type="GO" id="GO:0006357">
    <property type="term" value="P:regulation of transcription by RNA polymerase II"/>
    <property type="evidence" value="ECO:0007669"/>
    <property type="project" value="UniProtKB-ARBA"/>
</dbReference>
<evidence type="ECO:0000256" key="5">
    <source>
        <dbReference type="ARBA" id="ARBA00023242"/>
    </source>
</evidence>
<protein>
    <submittedName>
        <fullName evidence="8">Partitioning defective 3-like protein B</fullName>
    </submittedName>
</protein>
<evidence type="ECO:0000256" key="7">
    <source>
        <dbReference type="SAM" id="MobiDB-lite"/>
    </source>
</evidence>
<evidence type="ECO:0000313" key="8">
    <source>
        <dbReference type="EMBL" id="KAI7808261.1"/>
    </source>
</evidence>
<evidence type="ECO:0000256" key="4">
    <source>
        <dbReference type="ARBA" id="ARBA00023163"/>
    </source>
</evidence>
<comment type="caution">
    <text evidence="8">The sequence shown here is derived from an EMBL/GenBank/DDBJ whole genome shotgun (WGS) entry which is preliminary data.</text>
</comment>
<dbReference type="Gene3D" id="1.10.20.10">
    <property type="entry name" value="Histone, subunit A"/>
    <property type="match status" value="1"/>
</dbReference>
<evidence type="ECO:0000256" key="3">
    <source>
        <dbReference type="ARBA" id="ARBA00023159"/>
    </source>
</evidence>